<organism evidence="2 3">
    <name type="scientific">Saezia sanguinis</name>
    <dbReference type="NCBI Taxonomy" id="1965230"/>
    <lineage>
        <taxon>Bacteria</taxon>
        <taxon>Pseudomonadati</taxon>
        <taxon>Pseudomonadota</taxon>
        <taxon>Betaproteobacteria</taxon>
        <taxon>Burkholderiales</taxon>
        <taxon>Saeziaceae</taxon>
        <taxon>Saezia</taxon>
    </lineage>
</organism>
<comment type="caution">
    <text evidence="2">The sequence shown here is derived from an EMBL/GenBank/DDBJ whole genome shotgun (WGS) entry which is preliminary data.</text>
</comment>
<dbReference type="RefSeq" id="WP_126977422.1">
    <property type="nucleotide sequence ID" value="NZ_PQSP01000001.1"/>
</dbReference>
<protein>
    <recommendedName>
        <fullName evidence="1">DUF6900 domain-containing protein</fullName>
    </recommendedName>
</protein>
<evidence type="ECO:0000313" key="3">
    <source>
        <dbReference type="Proteomes" id="UP000286947"/>
    </source>
</evidence>
<proteinExistence type="predicted"/>
<feature type="domain" description="DUF6900" evidence="1">
    <location>
        <begin position="14"/>
        <end position="63"/>
    </location>
</feature>
<dbReference type="EMBL" id="PQSP01000001">
    <property type="protein sequence ID" value="RUS67769.1"/>
    <property type="molecule type" value="Genomic_DNA"/>
</dbReference>
<keyword evidence="3" id="KW-1185">Reference proteome</keyword>
<gene>
    <name evidence="2" type="ORF">CUZ56_00246</name>
</gene>
<name>A0A433SG94_9BURK</name>
<dbReference type="AlphaFoldDB" id="A0A433SG94"/>
<evidence type="ECO:0000313" key="2">
    <source>
        <dbReference type="EMBL" id="RUS67769.1"/>
    </source>
</evidence>
<dbReference type="Pfam" id="PF21841">
    <property type="entry name" value="DUF6900"/>
    <property type="match status" value="1"/>
</dbReference>
<reference evidence="2 3" key="1">
    <citation type="submission" date="2018-01" db="EMBL/GenBank/DDBJ databases">
        <title>Saezia sanguinis gen. nov., sp. nov., in the order Burkholderiales isolated from human blood.</title>
        <authorList>
            <person name="Medina-Pascual M.J."/>
            <person name="Valdezate S."/>
            <person name="Monzon S."/>
            <person name="Cuesta I."/>
            <person name="Carrasco G."/>
            <person name="Villalon P."/>
            <person name="Saez-Nieto J.A."/>
        </authorList>
    </citation>
    <scope>NUCLEOTIDE SEQUENCE [LARGE SCALE GENOMIC DNA]</scope>
    <source>
        <strain evidence="2 3">CNM695-12</strain>
    </source>
</reference>
<sequence length="70" mass="7929">MSQSSKQSSVSADQDKTILQIAKKYFRVETLESRGLDGLDFYEVPVWSIQSALTDAYNAGQDSVRKKRQK</sequence>
<dbReference type="OrthoDB" id="7778819at2"/>
<accession>A0A433SG94</accession>
<dbReference type="InterPro" id="IPR054195">
    <property type="entry name" value="DUF6900"/>
</dbReference>
<dbReference type="Proteomes" id="UP000286947">
    <property type="component" value="Unassembled WGS sequence"/>
</dbReference>
<evidence type="ECO:0000259" key="1">
    <source>
        <dbReference type="Pfam" id="PF21841"/>
    </source>
</evidence>